<evidence type="ECO:0008006" key="3">
    <source>
        <dbReference type="Google" id="ProtNLM"/>
    </source>
</evidence>
<accession>A0ABC8QLG7</accession>
<evidence type="ECO:0000313" key="1">
    <source>
        <dbReference type="EMBL" id="CAK9133475.1"/>
    </source>
</evidence>
<evidence type="ECO:0000313" key="2">
    <source>
        <dbReference type="Proteomes" id="UP001642360"/>
    </source>
</evidence>
<dbReference type="Proteomes" id="UP001642360">
    <property type="component" value="Unassembled WGS sequence"/>
</dbReference>
<keyword evidence="2" id="KW-1185">Reference proteome</keyword>
<dbReference type="EMBL" id="CAUOFW020000026">
    <property type="protein sequence ID" value="CAK9133475.1"/>
    <property type="molecule type" value="Genomic_DNA"/>
</dbReference>
<proteinExistence type="predicted"/>
<gene>
    <name evidence="1" type="ORF">ILEXP_LOCUS389</name>
</gene>
<organism evidence="1 2">
    <name type="scientific">Ilex paraguariensis</name>
    <name type="common">yerba mate</name>
    <dbReference type="NCBI Taxonomy" id="185542"/>
    <lineage>
        <taxon>Eukaryota</taxon>
        <taxon>Viridiplantae</taxon>
        <taxon>Streptophyta</taxon>
        <taxon>Embryophyta</taxon>
        <taxon>Tracheophyta</taxon>
        <taxon>Spermatophyta</taxon>
        <taxon>Magnoliopsida</taxon>
        <taxon>eudicotyledons</taxon>
        <taxon>Gunneridae</taxon>
        <taxon>Pentapetalae</taxon>
        <taxon>asterids</taxon>
        <taxon>campanulids</taxon>
        <taxon>Aquifoliales</taxon>
        <taxon>Aquifoliaceae</taxon>
        <taxon>Ilex</taxon>
    </lineage>
</organism>
<reference evidence="1 2" key="1">
    <citation type="submission" date="2024-02" db="EMBL/GenBank/DDBJ databases">
        <authorList>
            <person name="Vignale AGUSTIN F."/>
            <person name="Sosa J E."/>
            <person name="Modenutti C."/>
        </authorList>
    </citation>
    <scope>NUCLEOTIDE SEQUENCE [LARGE SCALE GENOMIC DNA]</scope>
</reference>
<protein>
    <recommendedName>
        <fullName evidence="3">KRAB domain-containing protein</fullName>
    </recommendedName>
</protein>
<dbReference type="AlphaFoldDB" id="A0ABC8QLG7"/>
<comment type="caution">
    <text evidence="1">The sequence shown here is derived from an EMBL/GenBank/DDBJ whole genome shotgun (WGS) entry which is preliminary data.</text>
</comment>
<sequence>MSVVRFGPSGSNPVCIHFTEENWATRMNSEEHLRDLFSGRLQMAESSSSLVFFCFQPNESV</sequence>
<name>A0ABC8QLG7_9AQUA</name>